<dbReference type="PRINTS" id="PR00320">
    <property type="entry name" value="GPROTEINBRPT"/>
</dbReference>
<dbReference type="SUPFAM" id="SSF50978">
    <property type="entry name" value="WD40 repeat-like"/>
    <property type="match status" value="1"/>
</dbReference>
<dbReference type="InterPro" id="IPR036322">
    <property type="entry name" value="WD40_repeat_dom_sf"/>
</dbReference>
<dbReference type="AlphaFoldDB" id="X6M2D9"/>
<keyword evidence="4" id="KW-0472">Membrane</keyword>
<comment type="caution">
    <text evidence="5">The sequence shown here is derived from an EMBL/GenBank/DDBJ whole genome shotgun (WGS) entry which is preliminary data.</text>
</comment>
<keyword evidence="1 3" id="KW-0853">WD repeat</keyword>
<feature type="repeat" description="WD" evidence="3">
    <location>
        <begin position="283"/>
        <end position="328"/>
    </location>
</feature>
<sequence length="410" mass="46823">MYFVTENSLMKIFSLLPNTGLDRLTFHLDGIMIYAILLLNIKLNKLLNTLTGSNCIVWSIDYLASNGVQFICSGSGDKSVRVWDLKTNEQIRCFNEHSATVFCVKFSQHHKINLNRDVICSSSQDKTIRFWDVDNNKQLKILNGHNGGVFCIGFSPLEGGRYLFSGSSDNTIRVWNVQRANLLYTYTGHTNIVRCLDCSPVQTNSGSGYIICSGSNDKTVRAWDIETGRQFMAFHGHSEGITSVKFGSNELGYYGGSNLIISGALDKIIRLWDIRHQKHIGSFYGHNCAIYDIEFSPFIINNNDICCNSNVICSASHDNTLRFWDLRSCSKELYVHRGDKDDNGILITIYVYQQKKDNFVFGDKFKFVFVKCPIFQFISKYLFLILLLINMFDFSFRRALKINVQNKTKK</sequence>
<feature type="repeat" description="WD" evidence="3">
    <location>
        <begin position="69"/>
        <end position="93"/>
    </location>
</feature>
<gene>
    <name evidence="5" type="ORF">RFI_29643</name>
</gene>
<feature type="repeat" description="WD" evidence="3">
    <location>
        <begin position="186"/>
        <end position="233"/>
    </location>
</feature>
<dbReference type="Gene3D" id="2.130.10.10">
    <property type="entry name" value="YVTN repeat-like/Quinoprotein amine dehydrogenase"/>
    <property type="match status" value="2"/>
</dbReference>
<protein>
    <submittedName>
        <fullName evidence="5">WD-40 repeat protein</fullName>
    </submittedName>
</protein>
<feature type="transmembrane region" description="Helical" evidence="4">
    <location>
        <begin position="381"/>
        <end position="400"/>
    </location>
</feature>
<dbReference type="PROSITE" id="PS50294">
    <property type="entry name" value="WD_REPEATS_REGION"/>
    <property type="match status" value="4"/>
</dbReference>
<evidence type="ECO:0000256" key="1">
    <source>
        <dbReference type="ARBA" id="ARBA00022574"/>
    </source>
</evidence>
<dbReference type="InterPro" id="IPR019775">
    <property type="entry name" value="WD40_repeat_CS"/>
</dbReference>
<dbReference type="Proteomes" id="UP000023152">
    <property type="component" value="Unassembled WGS sequence"/>
</dbReference>
<dbReference type="PANTHER" id="PTHR19879">
    <property type="entry name" value="TRANSCRIPTION INITIATION FACTOR TFIID"/>
    <property type="match status" value="1"/>
</dbReference>
<name>X6M2D9_RETFI</name>
<evidence type="ECO:0000256" key="3">
    <source>
        <dbReference type="PROSITE-ProRule" id="PRU00221"/>
    </source>
</evidence>
<evidence type="ECO:0000313" key="6">
    <source>
        <dbReference type="Proteomes" id="UP000023152"/>
    </source>
</evidence>
<dbReference type="InterPro" id="IPR020472">
    <property type="entry name" value="WD40_PAC1"/>
</dbReference>
<dbReference type="Pfam" id="PF00400">
    <property type="entry name" value="WD40"/>
    <property type="match status" value="6"/>
</dbReference>
<dbReference type="CDD" id="cd00200">
    <property type="entry name" value="WD40"/>
    <property type="match status" value="1"/>
</dbReference>
<organism evidence="5 6">
    <name type="scientific">Reticulomyxa filosa</name>
    <dbReference type="NCBI Taxonomy" id="46433"/>
    <lineage>
        <taxon>Eukaryota</taxon>
        <taxon>Sar</taxon>
        <taxon>Rhizaria</taxon>
        <taxon>Retaria</taxon>
        <taxon>Foraminifera</taxon>
        <taxon>Monothalamids</taxon>
        <taxon>Reticulomyxidae</taxon>
        <taxon>Reticulomyxa</taxon>
    </lineage>
</organism>
<keyword evidence="6" id="KW-1185">Reference proteome</keyword>
<evidence type="ECO:0000256" key="4">
    <source>
        <dbReference type="SAM" id="Phobius"/>
    </source>
</evidence>
<dbReference type="SMART" id="SM00320">
    <property type="entry name" value="WD40"/>
    <property type="match status" value="6"/>
</dbReference>
<keyword evidence="4" id="KW-1133">Transmembrane helix</keyword>
<dbReference type="OrthoDB" id="674604at2759"/>
<feature type="repeat" description="WD" evidence="3">
    <location>
        <begin position="234"/>
        <end position="282"/>
    </location>
</feature>
<keyword evidence="4" id="KW-0812">Transmembrane</keyword>
<dbReference type="EMBL" id="ASPP01025797">
    <property type="protein sequence ID" value="ETO07746.1"/>
    <property type="molecule type" value="Genomic_DNA"/>
</dbReference>
<keyword evidence="2" id="KW-0677">Repeat</keyword>
<feature type="repeat" description="WD" evidence="3">
    <location>
        <begin position="94"/>
        <end position="141"/>
    </location>
</feature>
<reference evidence="5 6" key="1">
    <citation type="journal article" date="2013" name="Curr. Biol.">
        <title>The Genome of the Foraminiferan Reticulomyxa filosa.</title>
        <authorList>
            <person name="Glockner G."/>
            <person name="Hulsmann N."/>
            <person name="Schleicher M."/>
            <person name="Noegel A.A."/>
            <person name="Eichinger L."/>
            <person name="Gallinger C."/>
            <person name="Pawlowski J."/>
            <person name="Sierra R."/>
            <person name="Euteneuer U."/>
            <person name="Pillet L."/>
            <person name="Moustafa A."/>
            <person name="Platzer M."/>
            <person name="Groth M."/>
            <person name="Szafranski K."/>
            <person name="Schliwa M."/>
        </authorList>
    </citation>
    <scope>NUCLEOTIDE SEQUENCE [LARGE SCALE GENOMIC DNA]</scope>
</reference>
<evidence type="ECO:0000313" key="5">
    <source>
        <dbReference type="EMBL" id="ETO07746.1"/>
    </source>
</evidence>
<dbReference type="PROSITE" id="PS50082">
    <property type="entry name" value="WD_REPEATS_2"/>
    <property type="match status" value="6"/>
</dbReference>
<dbReference type="PROSITE" id="PS00678">
    <property type="entry name" value="WD_REPEATS_1"/>
    <property type="match status" value="6"/>
</dbReference>
<feature type="repeat" description="WD" evidence="3">
    <location>
        <begin position="142"/>
        <end position="185"/>
    </location>
</feature>
<dbReference type="PANTHER" id="PTHR19879:SF9">
    <property type="entry name" value="TRANSCRIPTION INITIATION FACTOR TFIID SUBUNIT 5"/>
    <property type="match status" value="1"/>
</dbReference>
<dbReference type="InterPro" id="IPR015943">
    <property type="entry name" value="WD40/YVTN_repeat-like_dom_sf"/>
</dbReference>
<evidence type="ECO:0000256" key="2">
    <source>
        <dbReference type="ARBA" id="ARBA00022737"/>
    </source>
</evidence>
<proteinExistence type="predicted"/>
<accession>X6M2D9</accession>
<dbReference type="InterPro" id="IPR001680">
    <property type="entry name" value="WD40_rpt"/>
</dbReference>